<evidence type="ECO:0000259" key="5">
    <source>
        <dbReference type="Pfam" id="PF00291"/>
    </source>
</evidence>
<dbReference type="GO" id="GO:0036088">
    <property type="term" value="P:D-serine catabolic process"/>
    <property type="evidence" value="ECO:0007669"/>
    <property type="project" value="TreeGrafter"/>
</dbReference>
<evidence type="ECO:0000256" key="2">
    <source>
        <dbReference type="ARBA" id="ARBA00022898"/>
    </source>
</evidence>
<comment type="catalytic activity">
    <reaction evidence="4">
        <text>D-serine = pyruvate + NH4(+)</text>
        <dbReference type="Rhea" id="RHEA:13977"/>
        <dbReference type="ChEBI" id="CHEBI:15361"/>
        <dbReference type="ChEBI" id="CHEBI:28938"/>
        <dbReference type="ChEBI" id="CHEBI:35247"/>
        <dbReference type="EC" id="4.3.1.18"/>
    </reaction>
</comment>
<accession>A0A9D8PP11</accession>
<sequence length="446" mass="48088">MIMGSKWGERREIIEKVGGASPLFWINDCHKDVADVLPNLPLSLSDIVDAGERLNRFAPLISRLFGETRGAGGIIESPLIPAPSLKERMSQKLGVDIKGRLFIKGDHALPIAGSVKARGGIYEVLHFAEALATENGLLKRTDPYLKILDAEVQGVFKKYTVSVGSTGNLGISVGVTAAALGLNGTVHMSSEAKGWKKSFLRERGVTVVEHEEDYTRAVKAGREAAANDPYTYFVDDESSIHLFLGYAVSALRLEHQLNETGLTVDGDHPLFVYIPCGVGGAPGGITFGLKHVFGDDVHSFFAEPVCAPAFLLGVLTDFKEGVSIYDAGLNNVTEADGLAVSSPSILAGSMVKNLVSGLFTVTDDDLFCFLHMLNASEGIRVEPSATAGFMGPVHLSLDNCAKDYIRENGLEKKMEYSVHILWSTGGSLVPEAEYTKFLERGREVDI</sequence>
<name>A0A9D8PP11_9DELT</name>
<dbReference type="NCBIfam" id="NF002823">
    <property type="entry name" value="PRK02991.1"/>
    <property type="match status" value="1"/>
</dbReference>
<dbReference type="PANTHER" id="PTHR48078">
    <property type="entry name" value="THREONINE DEHYDRATASE, MITOCHONDRIAL-RELATED"/>
    <property type="match status" value="1"/>
</dbReference>
<dbReference type="InterPro" id="IPR036052">
    <property type="entry name" value="TrpB-like_PALP_sf"/>
</dbReference>
<keyword evidence="2 4" id="KW-0663">Pyridoxal phosphate</keyword>
<dbReference type="HAMAP" id="MF_01030">
    <property type="entry name" value="D_Ser_dehydrat"/>
    <property type="match status" value="1"/>
</dbReference>
<proteinExistence type="inferred from homology"/>
<reference evidence="6" key="2">
    <citation type="submission" date="2021-01" db="EMBL/GenBank/DDBJ databases">
        <authorList>
            <person name="Hahn C.R."/>
            <person name="Youssef N.H."/>
            <person name="Elshahed M."/>
        </authorList>
    </citation>
    <scope>NUCLEOTIDE SEQUENCE</scope>
    <source>
        <strain evidence="6">Zod_Metabat.24</strain>
    </source>
</reference>
<dbReference type="InterPro" id="IPR011780">
    <property type="entry name" value="D_Ser_am_lyase"/>
</dbReference>
<dbReference type="GO" id="GO:0008721">
    <property type="term" value="F:D-serine ammonia-lyase activity"/>
    <property type="evidence" value="ECO:0007669"/>
    <property type="project" value="UniProtKB-EC"/>
</dbReference>
<evidence type="ECO:0000256" key="3">
    <source>
        <dbReference type="ARBA" id="ARBA00023239"/>
    </source>
</evidence>
<comment type="similarity">
    <text evidence="4">Belongs to the serine/threonine dehydratase family. DsdA subfamily.</text>
</comment>
<dbReference type="GO" id="GO:0030170">
    <property type="term" value="F:pyridoxal phosphate binding"/>
    <property type="evidence" value="ECO:0007669"/>
    <property type="project" value="InterPro"/>
</dbReference>
<dbReference type="Gene3D" id="3.40.50.1100">
    <property type="match status" value="2"/>
</dbReference>
<organism evidence="6 7">
    <name type="scientific">Candidatus Zymogenus saltonus</name>
    <dbReference type="NCBI Taxonomy" id="2844893"/>
    <lineage>
        <taxon>Bacteria</taxon>
        <taxon>Deltaproteobacteria</taxon>
        <taxon>Candidatus Zymogenia</taxon>
        <taxon>Candidatus Zymogeniales</taxon>
        <taxon>Candidatus Zymogenaceae</taxon>
        <taxon>Candidatus Zymogenus</taxon>
    </lineage>
</organism>
<dbReference type="InterPro" id="IPR050147">
    <property type="entry name" value="Ser/Thr_Dehydratase"/>
</dbReference>
<dbReference type="GO" id="GO:0016836">
    <property type="term" value="F:hydro-lyase activity"/>
    <property type="evidence" value="ECO:0007669"/>
    <property type="project" value="UniProtKB-UniRule"/>
</dbReference>
<dbReference type="Proteomes" id="UP000809273">
    <property type="component" value="Unassembled WGS sequence"/>
</dbReference>
<dbReference type="InterPro" id="IPR001926">
    <property type="entry name" value="TrpB-like_PALP"/>
</dbReference>
<feature type="modified residue" description="N6-(pyridoxal phosphate)lysine" evidence="4">
    <location>
        <position position="116"/>
    </location>
</feature>
<comment type="cofactor">
    <cofactor evidence="1 4">
        <name>pyridoxal 5'-phosphate</name>
        <dbReference type="ChEBI" id="CHEBI:597326"/>
    </cofactor>
</comment>
<dbReference type="NCBIfam" id="TIGR02035">
    <property type="entry name" value="D_Ser_am_lyase"/>
    <property type="match status" value="1"/>
</dbReference>
<dbReference type="EC" id="4.3.1.18" evidence="4"/>
<dbReference type="SUPFAM" id="SSF53686">
    <property type="entry name" value="Tryptophan synthase beta subunit-like PLP-dependent enzymes"/>
    <property type="match status" value="1"/>
</dbReference>
<evidence type="ECO:0000256" key="4">
    <source>
        <dbReference type="HAMAP-Rule" id="MF_01030"/>
    </source>
</evidence>
<evidence type="ECO:0000313" key="6">
    <source>
        <dbReference type="EMBL" id="MBN1574501.1"/>
    </source>
</evidence>
<dbReference type="AlphaFoldDB" id="A0A9D8PP11"/>
<evidence type="ECO:0000313" key="7">
    <source>
        <dbReference type="Proteomes" id="UP000809273"/>
    </source>
</evidence>
<feature type="domain" description="Tryptophan synthase beta chain-like PALP" evidence="5">
    <location>
        <begin position="73"/>
        <end position="391"/>
    </location>
</feature>
<evidence type="ECO:0000256" key="1">
    <source>
        <dbReference type="ARBA" id="ARBA00001933"/>
    </source>
</evidence>
<comment type="caution">
    <text evidence="6">The sequence shown here is derived from an EMBL/GenBank/DDBJ whole genome shotgun (WGS) entry which is preliminary data.</text>
</comment>
<gene>
    <name evidence="4" type="primary">dsdA</name>
    <name evidence="6" type="ORF">JW984_14995</name>
</gene>
<dbReference type="PANTHER" id="PTHR48078:SF9">
    <property type="entry name" value="D-SERINE DEHYDRATASE"/>
    <property type="match status" value="1"/>
</dbReference>
<keyword evidence="3 4" id="KW-0456">Lyase</keyword>
<reference evidence="6" key="1">
    <citation type="journal article" date="2021" name="Environ. Microbiol.">
        <title>Genomic characterization of three novel Desulfobacterota classes expand the metabolic and phylogenetic diversity of the phylum.</title>
        <authorList>
            <person name="Murphy C.L."/>
            <person name="Biggerstaff J."/>
            <person name="Eichhorn A."/>
            <person name="Ewing E."/>
            <person name="Shahan R."/>
            <person name="Soriano D."/>
            <person name="Stewart S."/>
            <person name="VanMol K."/>
            <person name="Walker R."/>
            <person name="Walters P."/>
            <person name="Elshahed M.S."/>
            <person name="Youssef N.H."/>
        </authorList>
    </citation>
    <scope>NUCLEOTIDE SEQUENCE</scope>
    <source>
        <strain evidence="6">Zod_Metabat.24</strain>
    </source>
</reference>
<dbReference type="EMBL" id="JAFGIX010000081">
    <property type="protein sequence ID" value="MBN1574501.1"/>
    <property type="molecule type" value="Genomic_DNA"/>
</dbReference>
<protein>
    <recommendedName>
        <fullName evidence="4">Probable D-serine dehydratase</fullName>
        <ecNumber evidence="4">4.3.1.18</ecNumber>
    </recommendedName>
    <alternativeName>
        <fullName evidence="4">D-serine deaminase</fullName>
        <shortName evidence="4">DSD</shortName>
    </alternativeName>
</protein>
<dbReference type="Pfam" id="PF00291">
    <property type="entry name" value="PALP"/>
    <property type="match status" value="1"/>
</dbReference>
<dbReference type="GO" id="GO:0009097">
    <property type="term" value="P:isoleucine biosynthetic process"/>
    <property type="evidence" value="ECO:0007669"/>
    <property type="project" value="TreeGrafter"/>
</dbReference>